<evidence type="ECO:0000256" key="1">
    <source>
        <dbReference type="ARBA" id="ARBA00004496"/>
    </source>
</evidence>
<reference evidence="4 5" key="1">
    <citation type="submission" date="2019-02" db="EMBL/GenBank/DDBJ databases">
        <title>Deep-cultivation of Planctomycetes and their phenomic and genomic characterization uncovers novel biology.</title>
        <authorList>
            <person name="Wiegand S."/>
            <person name="Jogler M."/>
            <person name="Boedeker C."/>
            <person name="Pinto D."/>
            <person name="Vollmers J."/>
            <person name="Rivas-Marin E."/>
            <person name="Kohn T."/>
            <person name="Peeters S.H."/>
            <person name="Heuer A."/>
            <person name="Rast P."/>
            <person name="Oberbeckmann S."/>
            <person name="Bunk B."/>
            <person name="Jeske O."/>
            <person name="Meyerdierks A."/>
            <person name="Storesund J.E."/>
            <person name="Kallscheuer N."/>
            <person name="Luecker S."/>
            <person name="Lage O.M."/>
            <person name="Pohl T."/>
            <person name="Merkel B.J."/>
            <person name="Hornburger P."/>
            <person name="Mueller R.-W."/>
            <person name="Bruemmer F."/>
            <person name="Labrenz M."/>
            <person name="Spormann A.M."/>
            <person name="Op den Camp H."/>
            <person name="Overmann J."/>
            <person name="Amann R."/>
            <person name="Jetten M.S.M."/>
            <person name="Mascher T."/>
            <person name="Medema M.H."/>
            <person name="Devos D.P."/>
            <person name="Kaster A.-K."/>
            <person name="Ovreas L."/>
            <person name="Rohde M."/>
            <person name="Galperin M.Y."/>
            <person name="Jogler C."/>
        </authorList>
    </citation>
    <scope>NUCLEOTIDE SEQUENCE [LARGE SCALE GENOMIC DNA]</scope>
    <source>
        <strain evidence="4 5">HG15A2</strain>
    </source>
</reference>
<dbReference type="SUPFAM" id="SSF55804">
    <property type="entry name" value="Phoshotransferase/anion transport protein"/>
    <property type="match status" value="1"/>
</dbReference>
<dbReference type="InterPro" id="IPR002178">
    <property type="entry name" value="PTS_EIIA_type-2_dom"/>
</dbReference>
<dbReference type="Gene3D" id="3.40.930.10">
    <property type="entry name" value="Mannitol-specific EII, Chain A"/>
    <property type="match status" value="1"/>
</dbReference>
<dbReference type="GO" id="GO:0005737">
    <property type="term" value="C:cytoplasm"/>
    <property type="evidence" value="ECO:0007669"/>
    <property type="project" value="UniProtKB-SubCell"/>
</dbReference>
<dbReference type="Proteomes" id="UP000319852">
    <property type="component" value="Chromosome"/>
</dbReference>
<organism evidence="4 5">
    <name type="scientific">Adhaeretor mobilis</name>
    <dbReference type="NCBI Taxonomy" id="1930276"/>
    <lineage>
        <taxon>Bacteria</taxon>
        <taxon>Pseudomonadati</taxon>
        <taxon>Planctomycetota</taxon>
        <taxon>Planctomycetia</taxon>
        <taxon>Pirellulales</taxon>
        <taxon>Lacipirellulaceae</taxon>
        <taxon>Adhaeretor</taxon>
    </lineage>
</organism>
<dbReference type="PANTHER" id="PTHR47738">
    <property type="entry name" value="PTS SYSTEM FRUCTOSE-LIKE EIIA COMPONENT-RELATED"/>
    <property type="match status" value="1"/>
</dbReference>
<dbReference type="CDD" id="cd00211">
    <property type="entry name" value="PTS_IIA_fru"/>
    <property type="match status" value="1"/>
</dbReference>
<dbReference type="PROSITE" id="PS51094">
    <property type="entry name" value="PTS_EIIA_TYPE_2"/>
    <property type="match status" value="1"/>
</dbReference>
<evidence type="ECO:0000259" key="3">
    <source>
        <dbReference type="PROSITE" id="PS51094"/>
    </source>
</evidence>
<feature type="domain" description="PTS EIIA type-2" evidence="3">
    <location>
        <begin position="5"/>
        <end position="151"/>
    </location>
</feature>
<dbReference type="OrthoDB" id="95460at2"/>
<dbReference type="InterPro" id="IPR016152">
    <property type="entry name" value="PTrfase/Anion_transptr"/>
</dbReference>
<evidence type="ECO:0000313" key="4">
    <source>
        <dbReference type="EMBL" id="QDT01405.1"/>
    </source>
</evidence>
<dbReference type="InterPro" id="IPR051541">
    <property type="entry name" value="PTS_SugarTrans_NitroReg"/>
</dbReference>
<dbReference type="AlphaFoldDB" id="A0A517N2P8"/>
<keyword evidence="5" id="KW-1185">Reference proteome</keyword>
<accession>A0A517N2P8</accession>
<dbReference type="FunFam" id="3.40.930.10:FF:000009">
    <property type="entry name" value="PTS system, fructose specific IIABC component"/>
    <property type="match status" value="1"/>
</dbReference>
<keyword evidence="2" id="KW-0808">Transferase</keyword>
<dbReference type="KEGG" id="amob:HG15A2_47470"/>
<proteinExistence type="predicted"/>
<evidence type="ECO:0000313" key="5">
    <source>
        <dbReference type="Proteomes" id="UP000319852"/>
    </source>
</evidence>
<gene>
    <name evidence="4" type="primary">fruA_3</name>
    <name evidence="4" type="ORF">HG15A2_47470</name>
</gene>
<protein>
    <submittedName>
        <fullName evidence="4">PTS system fructose-specific EIIABC component</fullName>
    </submittedName>
</protein>
<dbReference type="Pfam" id="PF00359">
    <property type="entry name" value="PTS_EIIA_2"/>
    <property type="match status" value="1"/>
</dbReference>
<dbReference type="PANTHER" id="PTHR47738:SF2">
    <property type="entry name" value="PTS SYSTEM FRUCTOSE-LIKE EIIA COMPONENT"/>
    <property type="match status" value="1"/>
</dbReference>
<sequence length="161" mass="17736">MNFVDFICRDAIRTNIEATAKEEVIRAMATSLKEAGKIGEDQFDGIVEAILKREELGSTGIGRGVAVPHTKHPSVTELVGTVAVSEEGVEFDSLDGEKVHLLFLLISPPDRPGDHLRALENISRQLRDDTFCSFLKQTKEADDVWQLLEEADANKFGAKAK</sequence>
<dbReference type="GO" id="GO:0016740">
    <property type="term" value="F:transferase activity"/>
    <property type="evidence" value="ECO:0007669"/>
    <property type="project" value="UniProtKB-KW"/>
</dbReference>
<dbReference type="EMBL" id="CP036263">
    <property type="protein sequence ID" value="QDT01405.1"/>
    <property type="molecule type" value="Genomic_DNA"/>
</dbReference>
<evidence type="ECO:0000256" key="2">
    <source>
        <dbReference type="ARBA" id="ARBA00022679"/>
    </source>
</evidence>
<name>A0A517N2P8_9BACT</name>
<dbReference type="RefSeq" id="WP_145063564.1">
    <property type="nucleotide sequence ID" value="NZ_CP036263.1"/>
</dbReference>
<comment type="subcellular location">
    <subcellularLocation>
        <location evidence="1">Cytoplasm</location>
    </subcellularLocation>
</comment>